<evidence type="ECO:0000313" key="3">
    <source>
        <dbReference type="EMBL" id="MDN3711438.1"/>
    </source>
</evidence>
<keyword evidence="4" id="KW-1185">Reference proteome</keyword>
<comment type="caution">
    <text evidence="3">The sequence shown here is derived from an EMBL/GenBank/DDBJ whole genome shotgun (WGS) entry which is preliminary data.</text>
</comment>
<dbReference type="InterPro" id="IPR041498">
    <property type="entry name" value="Big_6"/>
</dbReference>
<protein>
    <submittedName>
        <fullName evidence="3">Ig-like domain-containing protein</fullName>
    </submittedName>
</protein>
<evidence type="ECO:0000256" key="1">
    <source>
        <dbReference type="SAM" id="MobiDB-lite"/>
    </source>
</evidence>
<dbReference type="InterPro" id="IPR013783">
    <property type="entry name" value="Ig-like_fold"/>
</dbReference>
<dbReference type="Gene3D" id="2.60.40.10">
    <property type="entry name" value="Immunoglobulins"/>
    <property type="match status" value="2"/>
</dbReference>
<feature type="compositionally biased region" description="Basic and acidic residues" evidence="1">
    <location>
        <begin position="149"/>
        <end position="160"/>
    </location>
</feature>
<organism evidence="3 4">
    <name type="scientific">Paracoccus cavernae</name>
    <dbReference type="NCBI Taxonomy" id="1571207"/>
    <lineage>
        <taxon>Bacteria</taxon>
        <taxon>Pseudomonadati</taxon>
        <taxon>Pseudomonadota</taxon>
        <taxon>Alphaproteobacteria</taxon>
        <taxon>Rhodobacterales</taxon>
        <taxon>Paracoccaceae</taxon>
        <taxon>Paracoccus</taxon>
    </lineage>
</organism>
<evidence type="ECO:0000313" key="4">
    <source>
        <dbReference type="Proteomes" id="UP001243846"/>
    </source>
</evidence>
<feature type="region of interest" description="Disordered" evidence="1">
    <location>
        <begin position="141"/>
        <end position="160"/>
    </location>
</feature>
<dbReference type="Proteomes" id="UP001243846">
    <property type="component" value="Unassembled WGS sequence"/>
</dbReference>
<reference evidence="4" key="1">
    <citation type="journal article" date="2019" name="Int. J. Syst. Evol. Microbiol.">
        <title>The Global Catalogue of Microorganisms (GCM) 10K type strain sequencing project: providing services to taxonomists for standard genome sequencing and annotation.</title>
        <authorList>
            <consortium name="The Broad Institute Genomics Platform"/>
            <consortium name="The Broad Institute Genome Sequencing Center for Infectious Disease"/>
            <person name="Wu L."/>
            <person name="Ma J."/>
        </authorList>
    </citation>
    <scope>NUCLEOTIDE SEQUENCE [LARGE SCALE GENOMIC DNA]</scope>
    <source>
        <strain evidence="4">CECT 8482</strain>
    </source>
</reference>
<feature type="domain" description="Bacterial Ig" evidence="2">
    <location>
        <begin position="2"/>
        <end position="82"/>
    </location>
</feature>
<accession>A0ABT8D3R2</accession>
<proteinExistence type="predicted"/>
<name>A0ABT8D3R2_9RHOB</name>
<dbReference type="EMBL" id="JAUFRC010000001">
    <property type="protein sequence ID" value="MDN3711438.1"/>
    <property type="molecule type" value="Genomic_DNA"/>
</dbReference>
<feature type="domain" description="Bacterial Ig" evidence="2">
    <location>
        <begin position="86"/>
        <end position="158"/>
    </location>
</feature>
<evidence type="ECO:0000259" key="2">
    <source>
        <dbReference type="Pfam" id="PF17936"/>
    </source>
</evidence>
<gene>
    <name evidence="3" type="ORF">QWZ10_05750</name>
</gene>
<sequence length="160" mass="16653">MPNTPTAIINTSGTIVSGAAEPSMTIEVRTTSGELVGTTRSDPFGRYSITTTRPFTNGEQLFVTATDSFNNTSSPATAFAPDVTPPAEPSNLSMNQDGTAVIGQAEPNTVIEVRNAEGSVIGQGLTDMNGNFMVSLAVPQQAGQTLSVRARDSATRESGR</sequence>
<dbReference type="Pfam" id="PF17936">
    <property type="entry name" value="Big_6"/>
    <property type="match status" value="2"/>
</dbReference>